<accession>A0A916Z9T0</accession>
<organism evidence="1 2">
    <name type="scientific">Emticicia aquatilis</name>
    <dbReference type="NCBI Taxonomy" id="1537369"/>
    <lineage>
        <taxon>Bacteria</taxon>
        <taxon>Pseudomonadati</taxon>
        <taxon>Bacteroidota</taxon>
        <taxon>Cytophagia</taxon>
        <taxon>Cytophagales</taxon>
        <taxon>Leadbetterellaceae</taxon>
        <taxon>Emticicia</taxon>
    </lineage>
</organism>
<reference evidence="1" key="1">
    <citation type="journal article" date="2014" name="Int. J. Syst. Evol. Microbiol.">
        <title>Complete genome sequence of Corynebacterium casei LMG S-19264T (=DSM 44701T), isolated from a smear-ripened cheese.</title>
        <authorList>
            <consortium name="US DOE Joint Genome Institute (JGI-PGF)"/>
            <person name="Walter F."/>
            <person name="Albersmeier A."/>
            <person name="Kalinowski J."/>
            <person name="Ruckert C."/>
        </authorList>
    </citation>
    <scope>NUCLEOTIDE SEQUENCE</scope>
    <source>
        <strain evidence="1">CGMCC 1.15958</strain>
    </source>
</reference>
<dbReference type="EMBL" id="BMKK01000019">
    <property type="protein sequence ID" value="GGD82325.1"/>
    <property type="molecule type" value="Genomic_DNA"/>
</dbReference>
<dbReference type="AlphaFoldDB" id="A0A916Z9T0"/>
<evidence type="ECO:0000313" key="2">
    <source>
        <dbReference type="Proteomes" id="UP000609064"/>
    </source>
</evidence>
<dbReference type="Proteomes" id="UP000609064">
    <property type="component" value="Unassembled WGS sequence"/>
</dbReference>
<keyword evidence="2" id="KW-1185">Reference proteome</keyword>
<sequence>MLVVGSLKAILFKMANSKQISYENRVTAFIDILGFKQLIKESTSNIEKIELLYKVLKFLKSFERPSKWSTEIVSIEENAQSKGIDNFKIEGSVQCTTFSDSIVISILVNDTNINEVTSTLITNLSEVGSILVQANILWRGAISVGQLIHEKNGIVLGQALIDAYTFENSYAKYPRIILTDKLIKQLNYPYKSKPESYPYHLYVERFEDGLVGFHQLKYFEVVQDALFGNTNILKNSINRAKNTIINGLDSSFDSPDVFLKYKWLKEIYNNLYIDSKIKPKIHELNESIRGNNIHFSYTQDFYSKND</sequence>
<gene>
    <name evidence="1" type="ORF">GCM10011514_52960</name>
</gene>
<proteinExistence type="predicted"/>
<protein>
    <submittedName>
        <fullName evidence="1">Uncharacterized protein</fullName>
    </submittedName>
</protein>
<name>A0A916Z9T0_9BACT</name>
<evidence type="ECO:0000313" key="1">
    <source>
        <dbReference type="EMBL" id="GGD82325.1"/>
    </source>
</evidence>
<dbReference type="RefSeq" id="WP_188771266.1">
    <property type="nucleotide sequence ID" value="NZ_BMKK01000019.1"/>
</dbReference>
<reference evidence="1" key="2">
    <citation type="submission" date="2020-09" db="EMBL/GenBank/DDBJ databases">
        <authorList>
            <person name="Sun Q."/>
            <person name="Zhou Y."/>
        </authorList>
    </citation>
    <scope>NUCLEOTIDE SEQUENCE</scope>
    <source>
        <strain evidence="1">CGMCC 1.15958</strain>
    </source>
</reference>
<comment type="caution">
    <text evidence="1">The sequence shown here is derived from an EMBL/GenBank/DDBJ whole genome shotgun (WGS) entry which is preliminary data.</text>
</comment>